<organism evidence="1 2">
    <name type="scientific">Ranitomeya imitator</name>
    <name type="common">mimic poison frog</name>
    <dbReference type="NCBI Taxonomy" id="111125"/>
    <lineage>
        <taxon>Eukaryota</taxon>
        <taxon>Metazoa</taxon>
        <taxon>Chordata</taxon>
        <taxon>Craniata</taxon>
        <taxon>Vertebrata</taxon>
        <taxon>Euteleostomi</taxon>
        <taxon>Amphibia</taxon>
        <taxon>Batrachia</taxon>
        <taxon>Anura</taxon>
        <taxon>Neobatrachia</taxon>
        <taxon>Hyloidea</taxon>
        <taxon>Dendrobatidae</taxon>
        <taxon>Dendrobatinae</taxon>
        <taxon>Ranitomeya</taxon>
    </lineage>
</organism>
<sequence>MDNDDSRIRGRLCPSLIGRGNLYDIIVAMATIMTSTSILCPSLNQKHEAPSPHITTRGSIHTHYHMRLRPHTLPHEAPSPHITTRGSVPTHYHTMLRPHTLPHEAPSPHITTRGCVSPHYHMRLCPPILPHEAQSTHIATRAQSSHCY</sequence>
<proteinExistence type="predicted"/>
<dbReference type="EMBL" id="CAUEEQ010078726">
    <property type="protein sequence ID" value="CAJ0967919.1"/>
    <property type="molecule type" value="Genomic_DNA"/>
</dbReference>
<name>A0ABN9MQB1_9NEOB</name>
<keyword evidence="2" id="KW-1185">Reference proteome</keyword>
<gene>
    <name evidence="1" type="ORF">RIMI_LOCUS22628958</name>
</gene>
<evidence type="ECO:0000313" key="2">
    <source>
        <dbReference type="Proteomes" id="UP001176940"/>
    </source>
</evidence>
<protein>
    <submittedName>
        <fullName evidence="1">Uncharacterized protein</fullName>
    </submittedName>
</protein>
<comment type="caution">
    <text evidence="1">The sequence shown here is derived from an EMBL/GenBank/DDBJ whole genome shotgun (WGS) entry which is preliminary data.</text>
</comment>
<evidence type="ECO:0000313" key="1">
    <source>
        <dbReference type="EMBL" id="CAJ0967919.1"/>
    </source>
</evidence>
<reference evidence="1" key="1">
    <citation type="submission" date="2023-07" db="EMBL/GenBank/DDBJ databases">
        <authorList>
            <person name="Stuckert A."/>
        </authorList>
    </citation>
    <scope>NUCLEOTIDE SEQUENCE</scope>
</reference>
<accession>A0ABN9MQB1</accession>
<dbReference type="Proteomes" id="UP001176940">
    <property type="component" value="Unassembled WGS sequence"/>
</dbReference>